<feature type="region of interest" description="Disordered" evidence="1">
    <location>
        <begin position="72"/>
        <end position="99"/>
    </location>
</feature>
<protein>
    <submittedName>
        <fullName evidence="2">Uncharacterized protein</fullName>
    </submittedName>
</protein>
<dbReference type="Proteomes" id="UP000507470">
    <property type="component" value="Unassembled WGS sequence"/>
</dbReference>
<keyword evidence="3" id="KW-1185">Reference proteome</keyword>
<dbReference type="EMBL" id="CACVKT020000126">
    <property type="protein sequence ID" value="CAC5356200.1"/>
    <property type="molecule type" value="Genomic_DNA"/>
</dbReference>
<accession>A0A6J7ZVT6</accession>
<evidence type="ECO:0000313" key="3">
    <source>
        <dbReference type="Proteomes" id="UP000507470"/>
    </source>
</evidence>
<dbReference type="AlphaFoldDB" id="A0A6J7ZVT6"/>
<evidence type="ECO:0000256" key="1">
    <source>
        <dbReference type="SAM" id="MobiDB-lite"/>
    </source>
</evidence>
<reference evidence="2 3" key="1">
    <citation type="submission" date="2020-06" db="EMBL/GenBank/DDBJ databases">
        <authorList>
            <person name="Li R."/>
            <person name="Bekaert M."/>
        </authorList>
    </citation>
    <scope>NUCLEOTIDE SEQUENCE [LARGE SCALE GENOMIC DNA]</scope>
    <source>
        <strain evidence="3">wild</strain>
    </source>
</reference>
<organism evidence="2 3">
    <name type="scientific">Mytilus coruscus</name>
    <name type="common">Sea mussel</name>
    <dbReference type="NCBI Taxonomy" id="42192"/>
    <lineage>
        <taxon>Eukaryota</taxon>
        <taxon>Metazoa</taxon>
        <taxon>Spiralia</taxon>
        <taxon>Lophotrochozoa</taxon>
        <taxon>Mollusca</taxon>
        <taxon>Bivalvia</taxon>
        <taxon>Autobranchia</taxon>
        <taxon>Pteriomorphia</taxon>
        <taxon>Mytilida</taxon>
        <taxon>Mytiloidea</taxon>
        <taxon>Mytilidae</taxon>
        <taxon>Mytilinae</taxon>
        <taxon>Mytilus</taxon>
    </lineage>
</organism>
<sequence>MRENNSKKWNIGLKFVQFEKNNSHHSGINRSPYMAMFDCDAKIGLSSSSLPQEILGSLQTEEDQLQHLESFNKPDEVSNDKPNEHDEVSNDTPNEHDEHDLDIYKDNQQRTLHIVQIAWLDIYKDNQQPTLHIVQILGLIYTKTTNNEHIVQIAGDIQGKPTTHSPGYILRQPTTNTTYSPDSMAWIYTKATNNKHDT</sequence>
<name>A0A6J7ZVT6_MYTCO</name>
<proteinExistence type="predicted"/>
<dbReference type="OrthoDB" id="6138270at2759"/>
<gene>
    <name evidence="2" type="ORF">MCOR_497</name>
</gene>
<evidence type="ECO:0000313" key="2">
    <source>
        <dbReference type="EMBL" id="CAC5356200.1"/>
    </source>
</evidence>